<evidence type="ECO:0000313" key="3">
    <source>
        <dbReference type="Proteomes" id="UP000529652"/>
    </source>
</evidence>
<organism evidence="2 3">
    <name type="scientific">Borreliella afzelii</name>
    <name type="common">Borrelia afzelii</name>
    <dbReference type="NCBI Taxonomy" id="29518"/>
    <lineage>
        <taxon>Bacteria</taxon>
        <taxon>Pseudomonadati</taxon>
        <taxon>Spirochaetota</taxon>
        <taxon>Spirochaetia</taxon>
        <taxon>Spirochaetales</taxon>
        <taxon>Borreliaceae</taxon>
        <taxon>Borreliella</taxon>
    </lineage>
</organism>
<dbReference type="EMBL" id="JACHGM010000011">
    <property type="protein sequence ID" value="MBB5141772.1"/>
    <property type="molecule type" value="Genomic_DNA"/>
</dbReference>
<dbReference type="NCBIfam" id="NF033721">
    <property type="entry name" value="P12_lipo"/>
    <property type="match status" value="1"/>
</dbReference>
<dbReference type="Proteomes" id="UP000529652">
    <property type="component" value="Unassembled WGS sequence"/>
</dbReference>
<gene>
    <name evidence="2" type="ORF">HNP63_001193</name>
</gene>
<reference evidence="2 3" key="1">
    <citation type="submission" date="2020-08" db="EMBL/GenBank/DDBJ databases">
        <title>Genomic Encyclopedia of Type Strains, Phase IV (KMG-IV): sequencing the most valuable type-strain genomes for metagenomic binning, comparative biology and taxonomic classification.</title>
        <authorList>
            <person name="Goeker M."/>
        </authorList>
    </citation>
    <scope>NUCLEOTIDE SEQUENCE [LARGE SCALE GENOMIC DNA]</scope>
    <source>
        <strain evidence="2 3">DSM 10508</strain>
    </source>
</reference>
<protein>
    <recommendedName>
        <fullName evidence="1">BBH37-like helical domain-containing protein</fullName>
    </recommendedName>
</protein>
<name>A0AB34Z362_BORAF</name>
<dbReference type="InterPro" id="IPR057717">
    <property type="entry name" value="BBH37-like_helical"/>
</dbReference>
<sequence length="107" mass="12536">MQNQLRIDIKLDNLINKIDIAGNEIRFVAFFFGDAQKKLKESIIKRLESKKQGSCVLQLSKQVLSNSRNALRQLKSFSYKINEAFRRKEEIKELIENLKTVFASFNR</sequence>
<proteinExistence type="predicted"/>
<evidence type="ECO:0000259" key="1">
    <source>
        <dbReference type="Pfam" id="PF25672"/>
    </source>
</evidence>
<dbReference type="Pfam" id="PF25672">
    <property type="entry name" value="BBH37"/>
    <property type="match status" value="1"/>
</dbReference>
<comment type="caution">
    <text evidence="2">The sequence shown here is derived from an EMBL/GenBank/DDBJ whole genome shotgun (WGS) entry which is preliminary data.</text>
</comment>
<dbReference type="RefSeq" id="WP_011703859.1">
    <property type="nucleotide sequence ID" value="NZ_CAXOVK010000004.1"/>
</dbReference>
<dbReference type="AlphaFoldDB" id="A0AB34Z362"/>
<dbReference type="InterPro" id="IPR058057">
    <property type="entry name" value="BBH37-like"/>
</dbReference>
<accession>A0AB34Z362</accession>
<feature type="domain" description="BBH37-like helical" evidence="1">
    <location>
        <begin position="1"/>
        <end position="103"/>
    </location>
</feature>
<evidence type="ECO:0000313" key="2">
    <source>
        <dbReference type="EMBL" id="MBB5141772.1"/>
    </source>
</evidence>